<dbReference type="CDD" id="cd04301">
    <property type="entry name" value="NAT_SF"/>
    <property type="match status" value="1"/>
</dbReference>
<feature type="domain" description="N-acetyltransferase" evidence="1">
    <location>
        <begin position="167"/>
        <end position="300"/>
    </location>
</feature>
<dbReference type="EC" id="2.3.-.-" evidence="2"/>
<dbReference type="GO" id="GO:0016746">
    <property type="term" value="F:acyltransferase activity"/>
    <property type="evidence" value="ECO:0007669"/>
    <property type="project" value="UniProtKB-KW"/>
</dbReference>
<proteinExistence type="predicted"/>
<keyword evidence="2" id="KW-0012">Acyltransferase</keyword>
<gene>
    <name evidence="2" type="ORF">ACFFIA_02870</name>
</gene>
<reference evidence="2 3" key="1">
    <citation type="submission" date="2024-09" db="EMBL/GenBank/DDBJ databases">
        <authorList>
            <person name="Sun Q."/>
            <person name="Mori K."/>
        </authorList>
    </citation>
    <scope>NUCLEOTIDE SEQUENCE [LARGE SCALE GENOMIC DNA]</scope>
    <source>
        <strain evidence="2 3">TBRC 3947</strain>
    </source>
</reference>
<dbReference type="RefSeq" id="WP_377244776.1">
    <property type="nucleotide sequence ID" value="NZ_JBHLUH010000004.1"/>
</dbReference>
<name>A0ABV6LW17_9ACTN</name>
<protein>
    <submittedName>
        <fullName evidence="2">GNAT family N-acetyltransferase</fullName>
        <ecNumber evidence="2">2.3.-.-</ecNumber>
    </submittedName>
</protein>
<evidence type="ECO:0000259" key="1">
    <source>
        <dbReference type="PROSITE" id="PS51186"/>
    </source>
</evidence>
<dbReference type="InterPro" id="IPR000182">
    <property type="entry name" value="GNAT_dom"/>
</dbReference>
<dbReference type="SUPFAM" id="SSF55729">
    <property type="entry name" value="Acyl-CoA N-acyltransferases (Nat)"/>
    <property type="match status" value="1"/>
</dbReference>
<keyword evidence="2" id="KW-0808">Transferase</keyword>
<dbReference type="PROSITE" id="PS51186">
    <property type="entry name" value="GNAT"/>
    <property type="match status" value="1"/>
</dbReference>
<dbReference type="Proteomes" id="UP001589867">
    <property type="component" value="Unassembled WGS sequence"/>
</dbReference>
<dbReference type="EMBL" id="JBHLUH010000004">
    <property type="protein sequence ID" value="MFC0526600.1"/>
    <property type="molecule type" value="Genomic_DNA"/>
</dbReference>
<organism evidence="2 3">
    <name type="scientific">Phytohabitans kaempferiae</name>
    <dbReference type="NCBI Taxonomy" id="1620943"/>
    <lineage>
        <taxon>Bacteria</taxon>
        <taxon>Bacillati</taxon>
        <taxon>Actinomycetota</taxon>
        <taxon>Actinomycetes</taxon>
        <taxon>Micromonosporales</taxon>
        <taxon>Micromonosporaceae</taxon>
    </lineage>
</organism>
<dbReference type="InterPro" id="IPR016181">
    <property type="entry name" value="Acyl_CoA_acyltransferase"/>
</dbReference>
<evidence type="ECO:0000313" key="2">
    <source>
        <dbReference type="EMBL" id="MFC0526600.1"/>
    </source>
</evidence>
<comment type="caution">
    <text evidence="2">The sequence shown here is derived from an EMBL/GenBank/DDBJ whole genome shotgun (WGS) entry which is preliminary data.</text>
</comment>
<keyword evidence="3" id="KW-1185">Reference proteome</keyword>
<dbReference type="Gene3D" id="3.40.630.30">
    <property type="match status" value="1"/>
</dbReference>
<dbReference type="Pfam" id="PF00583">
    <property type="entry name" value="Acetyltransf_1"/>
    <property type="match status" value="1"/>
</dbReference>
<accession>A0ABV6LW17</accession>
<evidence type="ECO:0000313" key="3">
    <source>
        <dbReference type="Proteomes" id="UP001589867"/>
    </source>
</evidence>
<sequence>MTGLVIRPLTAGEEDLFESLPDPGLVGFAAFGDTYADMAAAGQYRPEWTWVALRDGVVVARAAWWAGPKDDKPLALDWFDFTDHDAAVHLLRTAPLHAEYSLMLPTGWREDPAVRQQALSRIDAAMTVGLSPLVERYRYRWTPDCGVPQRPARLEFRPEPDDAVIFDVFRRIHQGSLDAHARRTIARAGLDAAAQEALDYLHWKPSPREWWRLAYTPAGELVGLSVPSRNYGDPVIGYIGVAPEHRGHGYAYDLLVEATRMLADEGADRIVAATDRTNFPMAATFAKAGYPIAQERIDLI</sequence>